<dbReference type="Gene3D" id="3.40.630.30">
    <property type="match status" value="1"/>
</dbReference>
<gene>
    <name evidence="2" type="ORF">SDC9_91440</name>
</gene>
<dbReference type="EMBL" id="VSSQ01010604">
    <property type="protein sequence ID" value="MPM44759.1"/>
    <property type="molecule type" value="Genomic_DNA"/>
</dbReference>
<dbReference type="InterPro" id="IPR000182">
    <property type="entry name" value="GNAT_dom"/>
</dbReference>
<evidence type="ECO:0000313" key="2">
    <source>
        <dbReference type="EMBL" id="MPM44759.1"/>
    </source>
</evidence>
<dbReference type="Pfam" id="PF00583">
    <property type="entry name" value="Acetyltransf_1"/>
    <property type="match status" value="1"/>
</dbReference>
<dbReference type="AlphaFoldDB" id="A0A644ZUS9"/>
<dbReference type="GO" id="GO:0016747">
    <property type="term" value="F:acyltransferase activity, transferring groups other than amino-acyl groups"/>
    <property type="evidence" value="ECO:0007669"/>
    <property type="project" value="InterPro"/>
</dbReference>
<dbReference type="CDD" id="cd04301">
    <property type="entry name" value="NAT_SF"/>
    <property type="match status" value="1"/>
</dbReference>
<dbReference type="InterPro" id="IPR050276">
    <property type="entry name" value="MshD_Acetyltransferase"/>
</dbReference>
<organism evidence="2">
    <name type="scientific">bioreactor metagenome</name>
    <dbReference type="NCBI Taxonomy" id="1076179"/>
    <lineage>
        <taxon>unclassified sequences</taxon>
        <taxon>metagenomes</taxon>
        <taxon>ecological metagenomes</taxon>
    </lineage>
</organism>
<dbReference type="InterPro" id="IPR016181">
    <property type="entry name" value="Acyl_CoA_acyltransferase"/>
</dbReference>
<reference evidence="2" key="1">
    <citation type="submission" date="2019-08" db="EMBL/GenBank/DDBJ databases">
        <authorList>
            <person name="Kucharzyk K."/>
            <person name="Murdoch R.W."/>
            <person name="Higgins S."/>
            <person name="Loffler F."/>
        </authorList>
    </citation>
    <scope>NUCLEOTIDE SEQUENCE</scope>
</reference>
<dbReference type="PROSITE" id="PS51186">
    <property type="entry name" value="GNAT"/>
    <property type="match status" value="1"/>
</dbReference>
<sequence>MDVLYRTARREECLQLAEGINQTAGGILDFLYHGLILGQSTVELIAGFLAEGERYDSYSSITVAEHDNQIVGLVSSYPAKLHGIDPEMEAFFPKERLDVLRDFFGSRIDDSYYLSAVYVDERFRGYGIGSELIAITKRKAKLLGYNKLTLLVMADNETALKVYANNGFTKVKHVELQPNKLIPHVGGVYLLACEV</sequence>
<feature type="domain" description="N-acetyltransferase" evidence="1">
    <location>
        <begin position="3"/>
        <end position="195"/>
    </location>
</feature>
<evidence type="ECO:0000259" key="1">
    <source>
        <dbReference type="PROSITE" id="PS51186"/>
    </source>
</evidence>
<proteinExistence type="predicted"/>
<accession>A0A644ZUS9</accession>
<name>A0A644ZUS9_9ZZZZ</name>
<comment type="caution">
    <text evidence="2">The sequence shown here is derived from an EMBL/GenBank/DDBJ whole genome shotgun (WGS) entry which is preliminary data.</text>
</comment>
<protein>
    <recommendedName>
        <fullName evidence="1">N-acetyltransferase domain-containing protein</fullName>
    </recommendedName>
</protein>
<dbReference type="PANTHER" id="PTHR43617">
    <property type="entry name" value="L-AMINO ACID N-ACETYLTRANSFERASE"/>
    <property type="match status" value="1"/>
</dbReference>
<dbReference type="SUPFAM" id="SSF55729">
    <property type="entry name" value="Acyl-CoA N-acyltransferases (Nat)"/>
    <property type="match status" value="1"/>
</dbReference>